<feature type="domain" description="AB hydrolase-1" evidence="4">
    <location>
        <begin position="110"/>
        <end position="262"/>
    </location>
</feature>
<dbReference type="EMBL" id="BAABKG010000001">
    <property type="protein sequence ID" value="GAA5143024.1"/>
    <property type="molecule type" value="Genomic_DNA"/>
</dbReference>
<dbReference type="PANTHER" id="PTHR43248:SF29">
    <property type="entry name" value="TRIPEPTIDYL AMINOPEPTIDASE"/>
    <property type="match status" value="1"/>
</dbReference>
<dbReference type="GO" id="GO:0016787">
    <property type="term" value="F:hydrolase activity"/>
    <property type="evidence" value="ECO:0007669"/>
    <property type="project" value="UniProtKB-KW"/>
</dbReference>
<keyword evidence="3 6" id="KW-0378">Hydrolase</keyword>
<keyword evidence="2" id="KW-0732">Signal</keyword>
<dbReference type="InterPro" id="IPR013595">
    <property type="entry name" value="Pept_S33_TAP-like_C"/>
</dbReference>
<sequence length="560" mass="60052">MVGVVVAAGLLSSVPGPARALDVDASTSAARTPAAAAAPRSTAAERQVARVATPRLRWERCGQGLPPNLAKRLTCATPKVPLDYDRPRGAPTQLFVARLRAEQPARRIGTLFVNPGGPGGSAAGAILDFASALGPRVRARFDVVGVDPRGVGGSGITACSGKVGFPPRLAQYPLNREQATSRIRFDDRVRRACAQKRTPLVDHASTADVARDMDLIRRAVGDPKLTYYGVSYGSYLGATYARLFPNKVRALVVDAVLDPVAWSTGNPTTQGAKTPFTTRLRSGYGAYEALTAAWTECDRVGKKRCALAGDALGKWKRVLRAAKQGRLGDGNGSLAYQDVVGIALGSLYSRFGIPSLASFVADLNAGLDRSARTGQRRVLVSESKQYPKLLKMRRELERRGLYTAPIVSAPARRPATTDVLFNAVTCSDSVNPRDPYAWERAAKEQDRTAPWFGRLWTWSSSPCARQGIGSSDDAFQGPWRTGTSTPLLVVGNTHDPATPISGARKVNTRFRDSVLLTWDGWGHAAIGQGGCVTSLTGTYLVTQQLPDDGTVCRQPKPLFR</sequence>
<evidence type="ECO:0000313" key="7">
    <source>
        <dbReference type="Proteomes" id="UP001500221"/>
    </source>
</evidence>
<evidence type="ECO:0000256" key="1">
    <source>
        <dbReference type="ARBA" id="ARBA00010088"/>
    </source>
</evidence>
<dbReference type="InterPro" id="IPR051601">
    <property type="entry name" value="Serine_prot/Carboxylest_S33"/>
</dbReference>
<proteinExistence type="inferred from homology"/>
<dbReference type="Gene3D" id="3.40.50.1820">
    <property type="entry name" value="alpha/beta hydrolase"/>
    <property type="match status" value="2"/>
</dbReference>
<evidence type="ECO:0000259" key="5">
    <source>
        <dbReference type="Pfam" id="PF08386"/>
    </source>
</evidence>
<dbReference type="InterPro" id="IPR000073">
    <property type="entry name" value="AB_hydrolase_1"/>
</dbReference>
<gene>
    <name evidence="6" type="ORF">GCM10023340_07550</name>
</gene>
<comment type="similarity">
    <text evidence="1">Belongs to the peptidase S33 family.</text>
</comment>
<dbReference type="InterPro" id="IPR029058">
    <property type="entry name" value="AB_hydrolase_fold"/>
</dbReference>
<dbReference type="PANTHER" id="PTHR43248">
    <property type="entry name" value="2-SUCCINYL-6-HYDROXY-2,4-CYCLOHEXADIENE-1-CARBOXYLATE SYNTHASE"/>
    <property type="match status" value="1"/>
</dbReference>
<dbReference type="Pfam" id="PF08386">
    <property type="entry name" value="Abhydrolase_4"/>
    <property type="match status" value="1"/>
</dbReference>
<evidence type="ECO:0000259" key="4">
    <source>
        <dbReference type="Pfam" id="PF00561"/>
    </source>
</evidence>
<organism evidence="6 7">
    <name type="scientific">Nocardioides marinquilinus</name>
    <dbReference type="NCBI Taxonomy" id="1210400"/>
    <lineage>
        <taxon>Bacteria</taxon>
        <taxon>Bacillati</taxon>
        <taxon>Actinomycetota</taxon>
        <taxon>Actinomycetes</taxon>
        <taxon>Propionibacteriales</taxon>
        <taxon>Nocardioidaceae</taxon>
        <taxon>Nocardioides</taxon>
    </lineage>
</organism>
<dbReference type="Pfam" id="PF00561">
    <property type="entry name" value="Abhydrolase_1"/>
    <property type="match status" value="1"/>
</dbReference>
<keyword evidence="7" id="KW-1185">Reference proteome</keyword>
<comment type="caution">
    <text evidence="6">The sequence shown here is derived from an EMBL/GenBank/DDBJ whole genome shotgun (WGS) entry which is preliminary data.</text>
</comment>
<accession>A0ABP9PEK8</accession>
<feature type="domain" description="Peptidase S33 tripeptidyl aminopeptidase-like C-terminal" evidence="5">
    <location>
        <begin position="450"/>
        <end position="552"/>
    </location>
</feature>
<protein>
    <submittedName>
        <fullName evidence="6">Alpha/beta hydrolase</fullName>
    </submittedName>
</protein>
<dbReference type="SUPFAM" id="SSF53474">
    <property type="entry name" value="alpha/beta-Hydrolases"/>
    <property type="match status" value="1"/>
</dbReference>
<reference evidence="7" key="1">
    <citation type="journal article" date="2019" name="Int. J. Syst. Evol. Microbiol.">
        <title>The Global Catalogue of Microorganisms (GCM) 10K type strain sequencing project: providing services to taxonomists for standard genome sequencing and annotation.</title>
        <authorList>
            <consortium name="The Broad Institute Genomics Platform"/>
            <consortium name="The Broad Institute Genome Sequencing Center for Infectious Disease"/>
            <person name="Wu L."/>
            <person name="Ma J."/>
        </authorList>
    </citation>
    <scope>NUCLEOTIDE SEQUENCE [LARGE SCALE GENOMIC DNA]</scope>
    <source>
        <strain evidence="7">JCM 18459</strain>
    </source>
</reference>
<evidence type="ECO:0000256" key="3">
    <source>
        <dbReference type="ARBA" id="ARBA00022801"/>
    </source>
</evidence>
<evidence type="ECO:0000313" key="6">
    <source>
        <dbReference type="EMBL" id="GAA5143024.1"/>
    </source>
</evidence>
<dbReference type="Proteomes" id="UP001500221">
    <property type="component" value="Unassembled WGS sequence"/>
</dbReference>
<name>A0ABP9PEK8_9ACTN</name>
<evidence type="ECO:0000256" key="2">
    <source>
        <dbReference type="ARBA" id="ARBA00022729"/>
    </source>
</evidence>